<comment type="caution">
    <text evidence="1">The sequence shown here is derived from an EMBL/GenBank/DDBJ whole genome shotgun (WGS) entry which is preliminary data.</text>
</comment>
<evidence type="ECO:0000313" key="2">
    <source>
        <dbReference type="Proteomes" id="UP000673691"/>
    </source>
</evidence>
<dbReference type="OrthoDB" id="10569405at2759"/>
<keyword evidence="2" id="KW-1185">Reference proteome</keyword>
<protein>
    <submittedName>
        <fullName evidence="1">Uncharacterized protein</fullName>
    </submittedName>
</protein>
<name>A0A8H7ZR81_9FUNG</name>
<organism evidence="1 2">
    <name type="scientific">Olpidium bornovanus</name>
    <dbReference type="NCBI Taxonomy" id="278681"/>
    <lineage>
        <taxon>Eukaryota</taxon>
        <taxon>Fungi</taxon>
        <taxon>Fungi incertae sedis</taxon>
        <taxon>Olpidiomycota</taxon>
        <taxon>Olpidiomycotina</taxon>
        <taxon>Olpidiomycetes</taxon>
        <taxon>Olpidiales</taxon>
        <taxon>Olpidiaceae</taxon>
        <taxon>Olpidium</taxon>
    </lineage>
</organism>
<evidence type="ECO:0000313" key="1">
    <source>
        <dbReference type="EMBL" id="KAG5457889.1"/>
    </source>
</evidence>
<gene>
    <name evidence="1" type="ORF">BJ554DRAFT_1991</name>
</gene>
<reference evidence="1 2" key="1">
    <citation type="journal article" name="Sci. Rep.">
        <title>Genome-scale phylogenetic analyses confirm Olpidium as the closest living zoosporic fungus to the non-flagellated, terrestrial fungi.</title>
        <authorList>
            <person name="Chang Y."/>
            <person name="Rochon D."/>
            <person name="Sekimoto S."/>
            <person name="Wang Y."/>
            <person name="Chovatia M."/>
            <person name="Sandor L."/>
            <person name="Salamov A."/>
            <person name="Grigoriev I.V."/>
            <person name="Stajich J.E."/>
            <person name="Spatafora J.W."/>
        </authorList>
    </citation>
    <scope>NUCLEOTIDE SEQUENCE [LARGE SCALE GENOMIC DNA]</scope>
    <source>
        <strain evidence="1">S191</strain>
    </source>
</reference>
<dbReference type="AlphaFoldDB" id="A0A8H7ZR81"/>
<dbReference type="Proteomes" id="UP000673691">
    <property type="component" value="Unassembled WGS sequence"/>
</dbReference>
<sequence>MPSCAPTPVPTMTAVGVLRPRAQGHATTMTEMHIFKQTNR</sequence>
<proteinExistence type="predicted"/>
<accession>A0A8H7ZR81</accession>
<dbReference type="EMBL" id="JAEFCI010009316">
    <property type="protein sequence ID" value="KAG5457889.1"/>
    <property type="molecule type" value="Genomic_DNA"/>
</dbReference>